<dbReference type="PROSITE" id="PS51257">
    <property type="entry name" value="PROKAR_LIPOPROTEIN"/>
    <property type="match status" value="1"/>
</dbReference>
<dbReference type="GO" id="GO:0009279">
    <property type="term" value="C:cell outer membrane"/>
    <property type="evidence" value="ECO:0007669"/>
    <property type="project" value="UniProtKB-SubCell"/>
</dbReference>
<dbReference type="Pfam" id="PF02321">
    <property type="entry name" value="OEP"/>
    <property type="match status" value="2"/>
</dbReference>
<comment type="caution">
    <text evidence="4">The sequence shown here is derived from an EMBL/GenBank/DDBJ whole genome shotgun (WGS) entry which is preliminary data.</text>
</comment>
<keyword evidence="2" id="KW-1134">Transmembrane beta strand</keyword>
<evidence type="ECO:0000256" key="2">
    <source>
        <dbReference type="RuleBase" id="RU362097"/>
    </source>
</evidence>
<comment type="subcellular location">
    <subcellularLocation>
        <location evidence="2">Cell outer membrane</location>
        <topology evidence="2">Lipid-anchor</topology>
    </subcellularLocation>
</comment>
<dbReference type="Proteomes" id="UP000653472">
    <property type="component" value="Unassembled WGS sequence"/>
</dbReference>
<evidence type="ECO:0000313" key="5">
    <source>
        <dbReference type="Proteomes" id="UP000653472"/>
    </source>
</evidence>
<feature type="chain" id="PRO_5038157833" evidence="2">
    <location>
        <begin position="25"/>
        <end position="518"/>
    </location>
</feature>
<organism evidence="4 5">
    <name type="scientific">Solimonas marina</name>
    <dbReference type="NCBI Taxonomy" id="2714601"/>
    <lineage>
        <taxon>Bacteria</taxon>
        <taxon>Pseudomonadati</taxon>
        <taxon>Pseudomonadota</taxon>
        <taxon>Gammaproteobacteria</taxon>
        <taxon>Nevskiales</taxon>
        <taxon>Nevskiaceae</taxon>
        <taxon>Solimonas</taxon>
    </lineage>
</organism>
<feature type="compositionally biased region" description="Low complexity" evidence="3">
    <location>
        <begin position="111"/>
        <end position="125"/>
    </location>
</feature>
<dbReference type="InterPro" id="IPR003423">
    <property type="entry name" value="OMP_efflux"/>
</dbReference>
<accession>A0A969W5P0</accession>
<dbReference type="PANTHER" id="PTHR30203:SF32">
    <property type="entry name" value="CATION EFFLUX SYSTEM PROTEIN CUSC"/>
    <property type="match status" value="1"/>
</dbReference>
<dbReference type="GO" id="GO:0015562">
    <property type="term" value="F:efflux transmembrane transporter activity"/>
    <property type="evidence" value="ECO:0007669"/>
    <property type="project" value="InterPro"/>
</dbReference>
<dbReference type="InterPro" id="IPR010131">
    <property type="entry name" value="MdtP/NodT-like"/>
</dbReference>
<feature type="region of interest" description="Disordered" evidence="3">
    <location>
        <begin position="486"/>
        <end position="518"/>
    </location>
</feature>
<keyword evidence="2" id="KW-0564">Palmitate</keyword>
<keyword evidence="2" id="KW-0472">Membrane</keyword>
<feature type="region of interest" description="Disordered" evidence="3">
    <location>
        <begin position="107"/>
        <end position="127"/>
    </location>
</feature>
<dbReference type="AlphaFoldDB" id="A0A969W5P0"/>
<dbReference type="Gene3D" id="1.20.1600.10">
    <property type="entry name" value="Outer membrane efflux proteins (OEP)"/>
    <property type="match status" value="1"/>
</dbReference>
<dbReference type="RefSeq" id="WP_168146290.1">
    <property type="nucleotide sequence ID" value="NZ_JAAVXB010000001.1"/>
</dbReference>
<dbReference type="SUPFAM" id="SSF56954">
    <property type="entry name" value="Outer membrane efflux proteins (OEP)"/>
    <property type="match status" value="1"/>
</dbReference>
<evidence type="ECO:0000256" key="3">
    <source>
        <dbReference type="SAM" id="MobiDB-lite"/>
    </source>
</evidence>
<sequence length="518" mass="55159">MKTCTRRYSRLLPMASLALLSACAVGPDYRPPTPTVSGVPQSWHARLPHDGEISELAQWWKQFDDPLLTELVETAETHHPSIDQALGAVREARAAVMSSRGGLFPQLNANGTMTRSSGGSDTSGTESQPFTLFNGSLDASWEIDLFGGARRGLEASQARLQAAQDNWDEARVTLAAEVADAYVERRYCERLLALYQDTLKSREETERLTTLKLKAGFVAPADEAQAKGARYDSENQLIAQEGVCQQDLNRLAQLTAMPAGALEKRLAATPDAGAQAAAVPADKAYRSGIPVPLHPAVPSVPAAILSQRPDLMAAERDLAAASANIGVAVASRLPSLSLGGSIGINHLAHAGNDVRSWSFAPQISLPIFEGGAGRARVETARAQYDQALAQYRGDVLVAVQEVEDALTRVDASVRRAGAARESERNYSALLTSQENRYKLGETSLLELEDSRRLALSSRQQLAAVQLEISQSWIALYKAAGGGWNDPARAAAPRPNPVSQSQAPAAAAVATKPTAGAGA</sequence>
<evidence type="ECO:0000256" key="1">
    <source>
        <dbReference type="ARBA" id="ARBA00007613"/>
    </source>
</evidence>
<evidence type="ECO:0000313" key="4">
    <source>
        <dbReference type="EMBL" id="NKF21047.1"/>
    </source>
</evidence>
<gene>
    <name evidence="4" type="ORF">G7Y82_01880</name>
</gene>
<comment type="similarity">
    <text evidence="1 2">Belongs to the outer membrane factor (OMF) (TC 1.B.17) family.</text>
</comment>
<keyword evidence="2" id="KW-0812">Transmembrane</keyword>
<dbReference type="PANTHER" id="PTHR30203">
    <property type="entry name" value="OUTER MEMBRANE CATION EFFLUX PROTEIN"/>
    <property type="match status" value="1"/>
</dbReference>
<dbReference type="EMBL" id="JAAVXB010000001">
    <property type="protein sequence ID" value="NKF21047.1"/>
    <property type="molecule type" value="Genomic_DNA"/>
</dbReference>
<keyword evidence="2" id="KW-0732">Signal</keyword>
<feature type="signal peptide" evidence="2">
    <location>
        <begin position="1"/>
        <end position="24"/>
    </location>
</feature>
<proteinExistence type="inferred from homology"/>
<name>A0A969W5P0_9GAMM</name>
<keyword evidence="5" id="KW-1185">Reference proteome</keyword>
<keyword evidence="2" id="KW-0449">Lipoprotein</keyword>
<dbReference type="Gene3D" id="2.20.200.10">
    <property type="entry name" value="Outer membrane efflux proteins (OEP)"/>
    <property type="match status" value="1"/>
</dbReference>
<protein>
    <submittedName>
        <fullName evidence="4">Efflux transporter outer membrane subunit</fullName>
    </submittedName>
</protein>
<reference evidence="4" key="1">
    <citation type="submission" date="2020-03" db="EMBL/GenBank/DDBJ databases">
        <title>Solimonas marina sp. nov., isolated from deep seawater of the Pacific Ocean.</title>
        <authorList>
            <person name="Liu X."/>
            <person name="Lai Q."/>
            <person name="Sun F."/>
            <person name="Gai Y."/>
            <person name="Li G."/>
            <person name="Shao Z."/>
        </authorList>
    </citation>
    <scope>NUCLEOTIDE SEQUENCE</scope>
    <source>
        <strain evidence="4">C16B3</strain>
    </source>
</reference>
<dbReference type="NCBIfam" id="TIGR01845">
    <property type="entry name" value="outer_NodT"/>
    <property type="match status" value="1"/>
</dbReference>